<dbReference type="AlphaFoldDB" id="A0RVF9"/>
<dbReference type="PATRIC" id="fig|414004.10.peg.640"/>
<gene>
    <name evidence="1" type="ordered locus">CENSYa_0693</name>
</gene>
<dbReference type="Proteomes" id="UP000000758">
    <property type="component" value="Chromosome"/>
</dbReference>
<protein>
    <recommendedName>
        <fullName evidence="3">Copper binding protein, plastocyanin/azurin family</fullName>
    </recommendedName>
</protein>
<dbReference type="InterPro" id="IPR008972">
    <property type="entry name" value="Cupredoxin"/>
</dbReference>
<dbReference type="KEGG" id="csy:CENSYa_0693"/>
<evidence type="ECO:0000313" key="2">
    <source>
        <dbReference type="Proteomes" id="UP000000758"/>
    </source>
</evidence>
<reference evidence="1 2" key="1">
    <citation type="journal article" date="2006" name="Proc. Natl. Acad. Sci. U.S.A.">
        <title>Genomic analysis of the uncultivated marine crenarchaeote Cenarchaeum symbiosum.</title>
        <authorList>
            <person name="Hallam S.J."/>
            <person name="Konstantinidis K.T."/>
            <person name="Putnam N."/>
            <person name="Schleper C."/>
            <person name="Watanabe Y."/>
            <person name="Sugahara J."/>
            <person name="Preston C."/>
            <person name="de la Torre J."/>
            <person name="Richardson P.M."/>
            <person name="DeLong E.F."/>
        </authorList>
    </citation>
    <scope>NUCLEOTIDE SEQUENCE [LARGE SCALE GENOMIC DNA]</scope>
    <source>
        <strain evidence="2">A</strain>
    </source>
</reference>
<keyword evidence="2" id="KW-1185">Reference proteome</keyword>
<evidence type="ECO:0008006" key="3">
    <source>
        <dbReference type="Google" id="ProtNLM"/>
    </source>
</evidence>
<accession>A0RVF9</accession>
<evidence type="ECO:0000313" key="1">
    <source>
        <dbReference type="EMBL" id="ABK77326.1"/>
    </source>
</evidence>
<dbReference type="PANTHER" id="PTHR36507:SF1">
    <property type="entry name" value="BLL1555 PROTEIN"/>
    <property type="match status" value="1"/>
</dbReference>
<sequence length="578" mass="60679">MNRIVMLALLAVPIFAYAHGSCGTVNECMRADIEGDPGPRITVPGEVEMRRGVPEQVPIYGRLPPGTGAAEVVIGVTGPGGYTGHAVLSTKEGVFGTYHTIPGSRDSGGTYTVSVSYKIVTYSSEHRTETGEERTLGTASFAARLHDPDAADVTVLILSGASEGCPDGCYSRTAAVLGAGDSIEWRNEDATAHRIQPVALGYGDDPVEPVDETSGGNSFKSDVLAPGASDTVILSRAGGILYSCLFHPWMEGTIRVTAPDVRPPPIPETITELLPEPAPEILLYPEKRSYGTGEEVSVGFEHPGMVSVILAGPNGTIDETELSAEGRGTYRAITQPWWPGGWYTVSFEAAEQSEAAAFRYSAGYSCTGSQDPADCFAGIVGGTYGNNTLGIGGAPVVLSVITHINGTNAAGAIREECPANSIAVFDADGSGRTGAAYCTDRTRSVNQMLMDAGFARAGGAGCSSGEFSGWDQCDYAPRPVIPAEPVRDPVEPEPAAPEPGGDCPVALLVHGTILAEKAQRLREYRSTMDPDLLHTVHSAYYVVAPYAADILRENPGLQGPARTGLGHTLDLLLYMGGR</sequence>
<organism evidence="1 2">
    <name type="scientific">Cenarchaeum symbiosum (strain A)</name>
    <dbReference type="NCBI Taxonomy" id="414004"/>
    <lineage>
        <taxon>Archaea</taxon>
        <taxon>Nitrososphaerota</taxon>
        <taxon>Candidatus Cenarchaeales</taxon>
        <taxon>Candidatus Cenarchaeaceae</taxon>
        <taxon>Candidatus Cenarchaeum</taxon>
    </lineage>
</organism>
<proteinExistence type="predicted"/>
<dbReference type="STRING" id="414004.CENSYa_0693"/>
<dbReference type="SUPFAM" id="SSF49503">
    <property type="entry name" value="Cupredoxins"/>
    <property type="match status" value="1"/>
</dbReference>
<name>A0RVF9_CENSY</name>
<dbReference type="EnsemblBacteria" id="ABK77326">
    <property type="protein sequence ID" value="ABK77326"/>
    <property type="gene ID" value="CENSYa_0693"/>
</dbReference>
<dbReference type="EMBL" id="DP000238">
    <property type="protein sequence ID" value="ABK77326.1"/>
    <property type="molecule type" value="Genomic_DNA"/>
</dbReference>
<dbReference type="Gene3D" id="2.60.40.420">
    <property type="entry name" value="Cupredoxins - blue copper proteins"/>
    <property type="match status" value="1"/>
</dbReference>
<dbReference type="HOGENOM" id="CLU_471450_0_0_2"/>
<dbReference type="InterPro" id="IPR052721">
    <property type="entry name" value="ET_Amicyanin"/>
</dbReference>
<dbReference type="PANTHER" id="PTHR36507">
    <property type="entry name" value="BLL1555 PROTEIN"/>
    <property type="match status" value="1"/>
</dbReference>